<dbReference type="Pfam" id="PF20789">
    <property type="entry name" value="4HBT_3C"/>
    <property type="match status" value="1"/>
</dbReference>
<reference evidence="3 4" key="1">
    <citation type="submission" date="2022-06" db="EMBL/GenBank/DDBJ databases">
        <title>Mycolicibacterium sp. CAU 1645 isolated from seawater.</title>
        <authorList>
            <person name="Kim W."/>
        </authorList>
    </citation>
    <scope>NUCLEOTIDE SEQUENCE [LARGE SCALE GENOMIC DNA]</scope>
    <source>
        <strain evidence="3 4">CAU 1645</strain>
    </source>
</reference>
<feature type="domain" description="Acyl-CoA thioesterase-like C-terminal" evidence="2">
    <location>
        <begin position="169"/>
        <end position="242"/>
    </location>
</feature>
<dbReference type="InterPro" id="IPR042171">
    <property type="entry name" value="Acyl-CoA_hotdog"/>
</dbReference>
<name>A0ABT1MAZ7_9MYCO</name>
<proteinExistence type="predicted"/>
<evidence type="ECO:0000259" key="1">
    <source>
        <dbReference type="Pfam" id="PF13622"/>
    </source>
</evidence>
<feature type="domain" description="Acyl-CoA thioesterase-like N-terminal HotDog" evidence="1">
    <location>
        <begin position="24"/>
        <end position="104"/>
    </location>
</feature>
<dbReference type="InterPro" id="IPR049450">
    <property type="entry name" value="ACOT8-like_C"/>
</dbReference>
<evidence type="ECO:0000313" key="4">
    <source>
        <dbReference type="Proteomes" id="UP001651690"/>
    </source>
</evidence>
<organism evidence="3 4">
    <name type="scientific">Mycolicibacterium arenosum</name>
    <dbReference type="NCBI Taxonomy" id="2952157"/>
    <lineage>
        <taxon>Bacteria</taxon>
        <taxon>Bacillati</taxon>
        <taxon>Actinomycetota</taxon>
        <taxon>Actinomycetes</taxon>
        <taxon>Mycobacteriales</taxon>
        <taxon>Mycobacteriaceae</taxon>
        <taxon>Mycolicibacterium</taxon>
    </lineage>
</organism>
<keyword evidence="4" id="KW-1185">Reference proteome</keyword>
<protein>
    <submittedName>
        <fullName evidence="3">Thioesterase family protein</fullName>
    </submittedName>
</protein>
<evidence type="ECO:0000313" key="3">
    <source>
        <dbReference type="EMBL" id="MCP9276007.1"/>
    </source>
</evidence>
<dbReference type="Gene3D" id="2.40.160.210">
    <property type="entry name" value="Acyl-CoA thioesterase, double hotdog domain"/>
    <property type="match status" value="1"/>
</dbReference>
<sequence length="278" mass="29190">MTAPLGHFTRSDSGEYLPGPTAQSHWGEDHLNGPALVGLAAGVLEGEYGVAGFQPARLTVDLFKAARAVPTTATTRLVRDGRRVRTSECELLQDGVPVVRATLVQYRRGQPPRGEEWLGVRDFSLPDELDGDEYIYVGSDGVGWSRAIVDHQNAARKRSVTRGVTVVVGQPNSGFVNAAMAAEGTSLVTNLGTAGVGYINGDLTVALSRLPVDDWVGVEADSHMVADGVSVGTATLYDSAGAFGSGLVTAVSNPAAQIDFANDPFPERGAGLKKILDT</sequence>
<gene>
    <name evidence="3" type="ORF">NM203_27860</name>
</gene>
<dbReference type="EMBL" id="JANDBD010000014">
    <property type="protein sequence ID" value="MCP9276007.1"/>
    <property type="molecule type" value="Genomic_DNA"/>
</dbReference>
<accession>A0ABT1MAZ7</accession>
<evidence type="ECO:0000259" key="2">
    <source>
        <dbReference type="Pfam" id="PF20789"/>
    </source>
</evidence>
<dbReference type="RefSeq" id="WP_255063862.1">
    <property type="nucleotide sequence ID" value="NZ_JANDBD010000014.1"/>
</dbReference>
<dbReference type="Proteomes" id="UP001651690">
    <property type="component" value="Unassembled WGS sequence"/>
</dbReference>
<comment type="caution">
    <text evidence="3">The sequence shown here is derived from an EMBL/GenBank/DDBJ whole genome shotgun (WGS) entry which is preliminary data.</text>
</comment>
<dbReference type="InterPro" id="IPR049449">
    <property type="entry name" value="TesB_ACOT8-like_N"/>
</dbReference>
<dbReference type="InterPro" id="IPR029069">
    <property type="entry name" value="HotDog_dom_sf"/>
</dbReference>
<dbReference type="Pfam" id="PF13622">
    <property type="entry name" value="4HBT_3"/>
    <property type="match status" value="1"/>
</dbReference>
<dbReference type="SUPFAM" id="SSF54637">
    <property type="entry name" value="Thioesterase/thiol ester dehydrase-isomerase"/>
    <property type="match status" value="1"/>
</dbReference>